<reference evidence="1" key="1">
    <citation type="submission" date="2021-10" db="EMBL/GenBank/DDBJ databases">
        <title>Melipona bicolor Genome sequencing and assembly.</title>
        <authorList>
            <person name="Araujo N.S."/>
            <person name="Arias M.C."/>
        </authorList>
    </citation>
    <scope>NUCLEOTIDE SEQUENCE</scope>
    <source>
        <strain evidence="1">USP_2M_L1-L4_2017</strain>
        <tissue evidence="1">Whole body</tissue>
    </source>
</reference>
<accession>A0AA40KIH7</accession>
<evidence type="ECO:0000313" key="1">
    <source>
        <dbReference type="EMBL" id="KAK1121420.1"/>
    </source>
</evidence>
<name>A0AA40KIH7_9HYME</name>
<dbReference type="EMBL" id="JAHYIQ010000026">
    <property type="protein sequence ID" value="KAK1121420.1"/>
    <property type="molecule type" value="Genomic_DNA"/>
</dbReference>
<dbReference type="AlphaFoldDB" id="A0AA40KIH7"/>
<protein>
    <submittedName>
        <fullName evidence="1">Uncharacterized protein</fullName>
    </submittedName>
</protein>
<sequence length="76" mass="8370">MLTYSRGGPHENNLVAGFREEDVFSDGLFAVLSSLQPDEDLSLCKGERQLLSGLLPVYNRPTAPREVPNEILRSPG</sequence>
<comment type="caution">
    <text evidence="1">The sequence shown here is derived from an EMBL/GenBank/DDBJ whole genome shotgun (WGS) entry which is preliminary data.</text>
</comment>
<gene>
    <name evidence="1" type="ORF">K0M31_010222</name>
</gene>
<keyword evidence="2" id="KW-1185">Reference proteome</keyword>
<dbReference type="Proteomes" id="UP001177670">
    <property type="component" value="Unassembled WGS sequence"/>
</dbReference>
<evidence type="ECO:0000313" key="2">
    <source>
        <dbReference type="Proteomes" id="UP001177670"/>
    </source>
</evidence>
<proteinExistence type="predicted"/>
<organism evidence="1 2">
    <name type="scientific">Melipona bicolor</name>
    <dbReference type="NCBI Taxonomy" id="60889"/>
    <lineage>
        <taxon>Eukaryota</taxon>
        <taxon>Metazoa</taxon>
        <taxon>Ecdysozoa</taxon>
        <taxon>Arthropoda</taxon>
        <taxon>Hexapoda</taxon>
        <taxon>Insecta</taxon>
        <taxon>Pterygota</taxon>
        <taxon>Neoptera</taxon>
        <taxon>Endopterygota</taxon>
        <taxon>Hymenoptera</taxon>
        <taxon>Apocrita</taxon>
        <taxon>Aculeata</taxon>
        <taxon>Apoidea</taxon>
        <taxon>Anthophila</taxon>
        <taxon>Apidae</taxon>
        <taxon>Melipona</taxon>
    </lineage>
</organism>